<dbReference type="PANTHER" id="PTHR34473">
    <property type="entry name" value="UPF0699 TRANSMEMBRANE PROTEIN YDBS"/>
    <property type="match status" value="1"/>
</dbReference>
<feature type="domain" description="YdbS-like PH" evidence="2">
    <location>
        <begin position="99"/>
        <end position="176"/>
    </location>
</feature>
<evidence type="ECO:0000259" key="2">
    <source>
        <dbReference type="Pfam" id="PF03703"/>
    </source>
</evidence>
<evidence type="ECO:0000313" key="3">
    <source>
        <dbReference type="EMBL" id="MET3945127.1"/>
    </source>
</evidence>
<evidence type="ECO:0000256" key="1">
    <source>
        <dbReference type="SAM" id="Phobius"/>
    </source>
</evidence>
<organism evidence="3 4">
    <name type="scientific">Corynebacterium mucifaciens</name>
    <dbReference type="NCBI Taxonomy" id="57171"/>
    <lineage>
        <taxon>Bacteria</taxon>
        <taxon>Bacillati</taxon>
        <taxon>Actinomycetota</taxon>
        <taxon>Actinomycetes</taxon>
        <taxon>Mycobacteriales</taxon>
        <taxon>Corynebacteriaceae</taxon>
        <taxon>Corynebacterium</taxon>
    </lineage>
</organism>
<dbReference type="PANTHER" id="PTHR34473:SF3">
    <property type="entry name" value="TRANSMEMBRANE PROTEIN-RELATED"/>
    <property type="match status" value="1"/>
</dbReference>
<accession>A0ABV2P0F8</accession>
<name>A0ABV2P0F8_9CORY</name>
<sequence length="187" mass="20661">MDKHPGVSIFAGMSTNPAGSVCAMPDAPVHPLPTSVETMNKVSPKLMWPQLVNNAIWMVIVCGGLYLCYREWGWGFLIPLGIFGVIFIWRFFLIPFQVRNMGWLETDNELVLSKGKMFHTITVIPYGRIQFVDVESGPIARSLGLKELKVHTASSSSDSDLPGLLAADADALRDRLAVKARERMSGL</sequence>
<keyword evidence="1" id="KW-1133">Transmembrane helix</keyword>
<gene>
    <name evidence="3" type="ORF">JOF50_001926</name>
</gene>
<dbReference type="Proteomes" id="UP001549139">
    <property type="component" value="Unassembled WGS sequence"/>
</dbReference>
<keyword evidence="4" id="KW-1185">Reference proteome</keyword>
<dbReference type="EMBL" id="JBEPNZ010000001">
    <property type="protein sequence ID" value="MET3945127.1"/>
    <property type="molecule type" value="Genomic_DNA"/>
</dbReference>
<proteinExistence type="predicted"/>
<dbReference type="RefSeq" id="WP_246233826.1">
    <property type="nucleotide sequence ID" value="NZ_JAAXPF010000005.1"/>
</dbReference>
<feature type="transmembrane region" description="Helical" evidence="1">
    <location>
        <begin position="51"/>
        <end position="67"/>
    </location>
</feature>
<keyword evidence="1" id="KW-0812">Transmembrane</keyword>
<dbReference type="Pfam" id="PF03703">
    <property type="entry name" value="bPH_2"/>
    <property type="match status" value="1"/>
</dbReference>
<comment type="caution">
    <text evidence="3">The sequence shown here is derived from an EMBL/GenBank/DDBJ whole genome shotgun (WGS) entry which is preliminary data.</text>
</comment>
<protein>
    <submittedName>
        <fullName evidence="3">Membrane protein YdbS with pleckstrin-like domain</fullName>
    </submittedName>
</protein>
<reference evidence="3 4" key="1">
    <citation type="submission" date="2024-06" db="EMBL/GenBank/DDBJ databases">
        <title>Sequencing the genomes of 1000 actinobacteria strains.</title>
        <authorList>
            <person name="Klenk H.-P."/>
        </authorList>
    </citation>
    <scope>NUCLEOTIDE SEQUENCE [LARGE SCALE GENOMIC DNA]</scope>
    <source>
        <strain evidence="3 4">DSM 44265</strain>
    </source>
</reference>
<keyword evidence="1" id="KW-0472">Membrane</keyword>
<dbReference type="InterPro" id="IPR005182">
    <property type="entry name" value="YdbS-like_PH"/>
</dbReference>
<evidence type="ECO:0000313" key="4">
    <source>
        <dbReference type="Proteomes" id="UP001549139"/>
    </source>
</evidence>
<feature type="transmembrane region" description="Helical" evidence="1">
    <location>
        <begin position="73"/>
        <end position="93"/>
    </location>
</feature>